<protein>
    <submittedName>
        <fullName evidence="1">Uncharacterized protein</fullName>
    </submittedName>
</protein>
<sequence length="107" mass="11703">MSAWLAHSERASEPDRLIEIRKAVEFPDLFAVLDQAVHPERALAVLLDPEATLVAEAKELVVTQTAAKQPWLPYGVRVTLATLLDEGVEMFSAVGKWVTHHVFSGGG</sequence>
<accession>A0A9E8CS93</accession>
<proteinExistence type="predicted"/>
<organism evidence="1">
    <name type="scientific">Bosea sp. NBC_00436</name>
    <dbReference type="NCBI Taxonomy" id="2969620"/>
    <lineage>
        <taxon>Bacteria</taxon>
        <taxon>Pseudomonadati</taxon>
        <taxon>Pseudomonadota</taxon>
        <taxon>Alphaproteobacteria</taxon>
        <taxon>Hyphomicrobiales</taxon>
        <taxon>Boseaceae</taxon>
        <taxon>Bosea</taxon>
    </lineage>
</organism>
<reference evidence="1" key="1">
    <citation type="submission" date="2022-08" db="EMBL/GenBank/DDBJ databases">
        <title>Complete Genome Sequences of 2 Bosea sp. soil isolates.</title>
        <authorList>
            <person name="Alvarez Arevalo M."/>
            <person name="Sterndorff E.B."/>
            <person name="Faurdal D."/>
            <person name="Joergensen T.S."/>
            <person name="Weber T."/>
        </authorList>
    </citation>
    <scope>NUCLEOTIDE SEQUENCE</scope>
    <source>
        <strain evidence="1">NBC_00436</strain>
    </source>
</reference>
<dbReference type="AlphaFoldDB" id="A0A9E8CS93"/>
<dbReference type="EMBL" id="CP102774">
    <property type="protein sequence ID" value="UZF86846.1"/>
    <property type="molecule type" value="Genomic_DNA"/>
</dbReference>
<name>A0A9E8CS93_9HYPH</name>
<gene>
    <name evidence="1" type="ORF">NWE54_24335</name>
</gene>
<evidence type="ECO:0000313" key="1">
    <source>
        <dbReference type="EMBL" id="UZF86846.1"/>
    </source>
</evidence>